<dbReference type="Pfam" id="PF01479">
    <property type="entry name" value="S4"/>
    <property type="match status" value="1"/>
</dbReference>
<dbReference type="SUPFAM" id="SSF55174">
    <property type="entry name" value="Alpha-L RNA-binding motif"/>
    <property type="match status" value="1"/>
</dbReference>
<dbReference type="GO" id="GO:0003723">
    <property type="term" value="F:RNA binding"/>
    <property type="evidence" value="ECO:0007669"/>
    <property type="project" value="UniProtKB-KW"/>
</dbReference>
<proteinExistence type="predicted"/>
<reference evidence="3" key="2">
    <citation type="submission" date="2021-04" db="EMBL/GenBank/DDBJ databases">
        <authorList>
            <person name="Gilroy R."/>
        </authorList>
    </citation>
    <scope>NUCLEOTIDE SEQUENCE</scope>
    <source>
        <strain evidence="3">ChiBcec8-14828</strain>
    </source>
</reference>
<dbReference type="InterPro" id="IPR002942">
    <property type="entry name" value="S4_RNA-bd"/>
</dbReference>
<sequence>MASSSEHKKRGYRPPCNDEERLLVRRVSQLAMGAVYGGVKKIGFLSDRELELALAAGNASGAAMRAFGGYESAERCVLAFSDCEENLCDEVFEIGCVRIEAGAEAKRLTHRDYLGALMALGLTRETLGDILPDEKGAFVYARCVAVQCILNELTGVGRCTVHCEESVQQPVQQEHRTERTASVASLRLDAVLSAMLRVSRSEAGALIRAGAVSINHVQTARQHEAMYENDVVRVKGYGKYELCAVGAQSKKGRTFITYCQF</sequence>
<organism evidence="3 4">
    <name type="scientific">Candidatus Ruthenibacterium avium</name>
    <dbReference type="NCBI Taxonomy" id="2838751"/>
    <lineage>
        <taxon>Bacteria</taxon>
        <taxon>Bacillati</taxon>
        <taxon>Bacillota</taxon>
        <taxon>Clostridia</taxon>
        <taxon>Eubacteriales</taxon>
        <taxon>Oscillospiraceae</taxon>
        <taxon>Ruthenibacterium</taxon>
    </lineage>
</organism>
<accession>A0A9D2S062</accession>
<dbReference type="Gene3D" id="3.10.290.10">
    <property type="entry name" value="RNA-binding S4 domain"/>
    <property type="match status" value="1"/>
</dbReference>
<reference evidence="3" key="1">
    <citation type="journal article" date="2021" name="PeerJ">
        <title>Extensive microbial diversity within the chicken gut microbiome revealed by metagenomics and culture.</title>
        <authorList>
            <person name="Gilroy R."/>
            <person name="Ravi A."/>
            <person name="Getino M."/>
            <person name="Pursley I."/>
            <person name="Horton D.L."/>
            <person name="Alikhan N.F."/>
            <person name="Baker D."/>
            <person name="Gharbi K."/>
            <person name="Hall N."/>
            <person name="Watson M."/>
            <person name="Adriaenssens E.M."/>
            <person name="Foster-Nyarko E."/>
            <person name="Jarju S."/>
            <person name="Secka A."/>
            <person name="Antonio M."/>
            <person name="Oren A."/>
            <person name="Chaudhuri R.R."/>
            <person name="La Ragione R."/>
            <person name="Hildebrand F."/>
            <person name="Pallen M.J."/>
        </authorList>
    </citation>
    <scope>NUCLEOTIDE SEQUENCE</scope>
    <source>
        <strain evidence="3">ChiBcec8-14828</strain>
    </source>
</reference>
<comment type="caution">
    <text evidence="3">The sequence shown here is derived from an EMBL/GenBank/DDBJ whole genome shotgun (WGS) entry which is preliminary data.</text>
</comment>
<evidence type="ECO:0000313" key="3">
    <source>
        <dbReference type="EMBL" id="HJB39167.1"/>
    </source>
</evidence>
<gene>
    <name evidence="3" type="ORF">H9943_02075</name>
</gene>
<dbReference type="Proteomes" id="UP000824209">
    <property type="component" value="Unassembled WGS sequence"/>
</dbReference>
<dbReference type="InterPro" id="IPR012677">
    <property type="entry name" value="Nucleotide-bd_a/b_plait_sf"/>
</dbReference>
<name>A0A9D2S062_9FIRM</name>
<dbReference type="Gene3D" id="3.30.70.330">
    <property type="match status" value="1"/>
</dbReference>
<dbReference type="InterPro" id="IPR040591">
    <property type="entry name" value="RqcP2_RBD"/>
</dbReference>
<keyword evidence="1" id="KW-0694">RNA-binding</keyword>
<evidence type="ECO:0000259" key="2">
    <source>
        <dbReference type="SMART" id="SM00363"/>
    </source>
</evidence>
<evidence type="ECO:0000256" key="1">
    <source>
        <dbReference type="PROSITE-ProRule" id="PRU00182"/>
    </source>
</evidence>
<dbReference type="InterPro" id="IPR036986">
    <property type="entry name" value="S4_RNA-bd_sf"/>
</dbReference>
<feature type="domain" description="RNA-binding S4" evidence="2">
    <location>
        <begin position="186"/>
        <end position="243"/>
    </location>
</feature>
<evidence type="ECO:0000313" key="4">
    <source>
        <dbReference type="Proteomes" id="UP000824209"/>
    </source>
</evidence>
<dbReference type="PROSITE" id="PS50889">
    <property type="entry name" value="S4"/>
    <property type="match status" value="1"/>
</dbReference>
<protein>
    <recommendedName>
        <fullName evidence="2">RNA-binding S4 domain-containing protein</fullName>
    </recommendedName>
</protein>
<dbReference type="EMBL" id="DWYA01000023">
    <property type="protein sequence ID" value="HJB39167.1"/>
    <property type="molecule type" value="Genomic_DNA"/>
</dbReference>
<dbReference type="CDD" id="cd00165">
    <property type="entry name" value="S4"/>
    <property type="match status" value="1"/>
</dbReference>
<dbReference type="Pfam" id="PF17774">
    <property type="entry name" value="YlmH_RBD"/>
    <property type="match status" value="1"/>
</dbReference>
<dbReference type="AlphaFoldDB" id="A0A9D2S062"/>
<dbReference type="SMART" id="SM00363">
    <property type="entry name" value="S4"/>
    <property type="match status" value="1"/>
</dbReference>